<proteinExistence type="predicted"/>
<evidence type="ECO:0000256" key="2">
    <source>
        <dbReference type="SAM" id="MobiDB-lite"/>
    </source>
</evidence>
<dbReference type="OMA" id="CLEANFD"/>
<feature type="compositionally biased region" description="Polar residues" evidence="2">
    <location>
        <begin position="1"/>
        <end position="21"/>
    </location>
</feature>
<keyword evidence="4" id="KW-1185">Reference proteome</keyword>
<gene>
    <name evidence="3" type="ORF">WOLCODRAFT_143274</name>
</gene>
<feature type="region of interest" description="Disordered" evidence="2">
    <location>
        <begin position="149"/>
        <end position="182"/>
    </location>
</feature>
<feature type="compositionally biased region" description="Polar residues" evidence="2">
    <location>
        <begin position="165"/>
        <end position="180"/>
    </location>
</feature>
<sequence>MSTNDPAGNSNGTSDSSQNDGVQDADVIGPLTRMVSNTVNKVFTERGYHPDTLEQLRTVQEWNARLRDENAKLFNDNRKLTYLMAMQNEQLSKVQLAAAIPQNATPAIVIEQQQQMQAIERNYNEVQHSLQLARQEINHLRAELARLTHPSQAASKPPTDGGPTASGSQQRPNVHPNLSTVAPPGFPMPVSVPVRHFANRLPLSSFNTAVARHAFGQGYAPAGPSQSRLMQPPYGAYMAPVMPATQLVGPYKLEQPQGQGFPMYAETPKTLVSRREQHQGRMVETIDLTMDMDEETEEKPVVQRTPQVPSAPQAAQQAPSEPGPQVEKPAPAEPEPKVEETQEAEVSGAVAEALSHGALMELDLEVPMDGSADVEEDFIQDCVDATFIEDEGEAGSNKLWCKMCRSRHAAGVTTQAPEPFVNATVQTLVEHCEREHPRGWECLQEDVKRQREEAE</sequence>
<reference evidence="3 4" key="1">
    <citation type="journal article" date="2012" name="Science">
        <title>The Paleozoic origin of enzymatic lignin decomposition reconstructed from 31 fungal genomes.</title>
        <authorList>
            <person name="Floudas D."/>
            <person name="Binder M."/>
            <person name="Riley R."/>
            <person name="Barry K."/>
            <person name="Blanchette R.A."/>
            <person name="Henrissat B."/>
            <person name="Martinez A.T."/>
            <person name="Otillar R."/>
            <person name="Spatafora J.W."/>
            <person name="Yadav J.S."/>
            <person name="Aerts A."/>
            <person name="Benoit I."/>
            <person name="Boyd A."/>
            <person name="Carlson A."/>
            <person name="Copeland A."/>
            <person name="Coutinho P.M."/>
            <person name="de Vries R.P."/>
            <person name="Ferreira P."/>
            <person name="Findley K."/>
            <person name="Foster B."/>
            <person name="Gaskell J."/>
            <person name="Glotzer D."/>
            <person name="Gorecki P."/>
            <person name="Heitman J."/>
            <person name="Hesse C."/>
            <person name="Hori C."/>
            <person name="Igarashi K."/>
            <person name="Jurgens J.A."/>
            <person name="Kallen N."/>
            <person name="Kersten P."/>
            <person name="Kohler A."/>
            <person name="Kuees U."/>
            <person name="Kumar T.K.A."/>
            <person name="Kuo A."/>
            <person name="LaButti K."/>
            <person name="Larrondo L.F."/>
            <person name="Lindquist E."/>
            <person name="Ling A."/>
            <person name="Lombard V."/>
            <person name="Lucas S."/>
            <person name="Lundell T."/>
            <person name="Martin R."/>
            <person name="McLaughlin D.J."/>
            <person name="Morgenstern I."/>
            <person name="Morin E."/>
            <person name="Murat C."/>
            <person name="Nagy L.G."/>
            <person name="Nolan M."/>
            <person name="Ohm R.A."/>
            <person name="Patyshakuliyeva A."/>
            <person name="Rokas A."/>
            <person name="Ruiz-Duenas F.J."/>
            <person name="Sabat G."/>
            <person name="Salamov A."/>
            <person name="Samejima M."/>
            <person name="Schmutz J."/>
            <person name="Slot J.C."/>
            <person name="St John F."/>
            <person name="Stenlid J."/>
            <person name="Sun H."/>
            <person name="Sun S."/>
            <person name="Syed K."/>
            <person name="Tsang A."/>
            <person name="Wiebenga A."/>
            <person name="Young D."/>
            <person name="Pisabarro A."/>
            <person name="Eastwood D.C."/>
            <person name="Martin F."/>
            <person name="Cullen D."/>
            <person name="Grigoriev I.V."/>
            <person name="Hibbett D.S."/>
        </authorList>
    </citation>
    <scope>NUCLEOTIDE SEQUENCE [LARGE SCALE GENOMIC DNA]</scope>
    <source>
        <strain evidence="3 4">MD-104</strain>
    </source>
</reference>
<dbReference type="AlphaFoldDB" id="A0A2H3JF79"/>
<keyword evidence="1" id="KW-0175">Coiled coil</keyword>
<protein>
    <submittedName>
        <fullName evidence="3">Uncharacterized protein</fullName>
    </submittedName>
</protein>
<dbReference type="Proteomes" id="UP000218811">
    <property type="component" value="Unassembled WGS sequence"/>
</dbReference>
<feature type="compositionally biased region" description="Low complexity" evidence="2">
    <location>
        <begin position="306"/>
        <end position="329"/>
    </location>
</feature>
<feature type="coiled-coil region" evidence="1">
    <location>
        <begin position="109"/>
        <end position="143"/>
    </location>
</feature>
<name>A0A2H3JF79_WOLCO</name>
<evidence type="ECO:0000256" key="1">
    <source>
        <dbReference type="SAM" id="Coils"/>
    </source>
</evidence>
<evidence type="ECO:0000313" key="4">
    <source>
        <dbReference type="Proteomes" id="UP000218811"/>
    </source>
</evidence>
<dbReference type="STRING" id="742152.A0A2H3JF79"/>
<organism evidence="3 4">
    <name type="scientific">Wolfiporia cocos (strain MD-104)</name>
    <name type="common">Brown rot fungus</name>
    <dbReference type="NCBI Taxonomy" id="742152"/>
    <lineage>
        <taxon>Eukaryota</taxon>
        <taxon>Fungi</taxon>
        <taxon>Dikarya</taxon>
        <taxon>Basidiomycota</taxon>
        <taxon>Agaricomycotina</taxon>
        <taxon>Agaricomycetes</taxon>
        <taxon>Polyporales</taxon>
        <taxon>Phaeolaceae</taxon>
        <taxon>Wolfiporia</taxon>
    </lineage>
</organism>
<dbReference type="OrthoDB" id="2804722at2759"/>
<accession>A0A2H3JF79</accession>
<feature type="region of interest" description="Disordered" evidence="2">
    <location>
        <begin position="294"/>
        <end position="346"/>
    </location>
</feature>
<feature type="region of interest" description="Disordered" evidence="2">
    <location>
        <begin position="1"/>
        <end position="24"/>
    </location>
</feature>
<evidence type="ECO:0000313" key="3">
    <source>
        <dbReference type="EMBL" id="PCH40882.1"/>
    </source>
</evidence>
<dbReference type="EMBL" id="KB468113">
    <property type="protein sequence ID" value="PCH40882.1"/>
    <property type="molecule type" value="Genomic_DNA"/>
</dbReference>